<comment type="caution">
    <text evidence="2">The sequence shown here is derived from an EMBL/GenBank/DDBJ whole genome shotgun (WGS) entry which is preliminary data.</text>
</comment>
<reference evidence="2 3" key="1">
    <citation type="journal article" date="2018" name="PLoS Pathog.">
        <title>Evolution of structural diversity of trichothecenes, a family of toxins produced by plant pathogenic and entomopathogenic fungi.</title>
        <authorList>
            <person name="Proctor R.H."/>
            <person name="McCormick S.P."/>
            <person name="Kim H.S."/>
            <person name="Cardoza R.E."/>
            <person name="Stanley A.M."/>
            <person name="Lindo L."/>
            <person name="Kelly A."/>
            <person name="Brown D.W."/>
            <person name="Lee T."/>
            <person name="Vaughan M.M."/>
            <person name="Alexander N.J."/>
            <person name="Busman M."/>
            <person name="Gutierrez S."/>
        </authorList>
    </citation>
    <scope>NUCLEOTIDE SEQUENCE [LARGE SCALE GENOMIC DNA]</scope>
    <source>
        <strain evidence="2 3">NRRL 3299</strain>
    </source>
</reference>
<dbReference type="PROSITE" id="PS50097">
    <property type="entry name" value="BTB"/>
    <property type="match status" value="1"/>
</dbReference>
<sequence>MKPPGLDDFLTSLLRHHNTGDLSDAVITCEDQVFKIHRVVLSAHSKYFARALNGEWKETTDRKIEIKDFDPIVVEAMLHFIYSFDYVDACDSSSMVFNAQVYQIADKYDIPALKTYSKNKFASAITFGWNTDDFPGAVSLICDTTPLEDRGLRDLVVDITWKNIDKLIGRDGFCELLRKTADFTADLILFLHGRTSKKKSRTAIH</sequence>
<protein>
    <submittedName>
        <fullName evidence="2">N-carbamoyl-l-amino acid hydrolase</fullName>
    </submittedName>
</protein>
<dbReference type="AlphaFoldDB" id="A0A395SB04"/>
<evidence type="ECO:0000313" key="2">
    <source>
        <dbReference type="EMBL" id="RGP69558.1"/>
    </source>
</evidence>
<dbReference type="Pfam" id="PF00651">
    <property type="entry name" value="BTB"/>
    <property type="match status" value="1"/>
</dbReference>
<dbReference type="CDD" id="cd18186">
    <property type="entry name" value="BTB_POZ_ZBTB_KLHL-like"/>
    <property type="match status" value="1"/>
</dbReference>
<dbReference type="GO" id="GO:0016787">
    <property type="term" value="F:hydrolase activity"/>
    <property type="evidence" value="ECO:0007669"/>
    <property type="project" value="UniProtKB-KW"/>
</dbReference>
<dbReference type="InterPro" id="IPR011333">
    <property type="entry name" value="SKP1/BTB/POZ_sf"/>
</dbReference>
<gene>
    <name evidence="2" type="ORF">FSPOR_4662</name>
</gene>
<dbReference type="InterPro" id="IPR000210">
    <property type="entry name" value="BTB/POZ_dom"/>
</dbReference>
<dbReference type="PANTHER" id="PTHR47843:SF5">
    <property type="entry name" value="BTB_POZ DOMAIN PROTEIN"/>
    <property type="match status" value="1"/>
</dbReference>
<dbReference type="SMART" id="SM00225">
    <property type="entry name" value="BTB"/>
    <property type="match status" value="1"/>
</dbReference>
<dbReference type="Gene3D" id="3.30.710.10">
    <property type="entry name" value="Potassium Channel Kv1.1, Chain A"/>
    <property type="match status" value="1"/>
</dbReference>
<name>A0A395SB04_FUSSP</name>
<dbReference type="EMBL" id="PXOF01000060">
    <property type="protein sequence ID" value="RGP69558.1"/>
    <property type="molecule type" value="Genomic_DNA"/>
</dbReference>
<keyword evidence="2" id="KW-0378">Hydrolase</keyword>
<keyword evidence="3" id="KW-1185">Reference proteome</keyword>
<accession>A0A395SB04</accession>
<feature type="domain" description="BTB" evidence="1">
    <location>
        <begin position="23"/>
        <end position="83"/>
    </location>
</feature>
<dbReference type="PANTHER" id="PTHR47843">
    <property type="entry name" value="BTB DOMAIN-CONTAINING PROTEIN-RELATED"/>
    <property type="match status" value="1"/>
</dbReference>
<evidence type="ECO:0000259" key="1">
    <source>
        <dbReference type="PROSITE" id="PS50097"/>
    </source>
</evidence>
<proteinExistence type="predicted"/>
<dbReference type="STRING" id="5514.A0A395SB04"/>
<dbReference type="Proteomes" id="UP000266152">
    <property type="component" value="Unassembled WGS sequence"/>
</dbReference>
<organism evidence="2 3">
    <name type="scientific">Fusarium sporotrichioides</name>
    <dbReference type="NCBI Taxonomy" id="5514"/>
    <lineage>
        <taxon>Eukaryota</taxon>
        <taxon>Fungi</taxon>
        <taxon>Dikarya</taxon>
        <taxon>Ascomycota</taxon>
        <taxon>Pezizomycotina</taxon>
        <taxon>Sordariomycetes</taxon>
        <taxon>Hypocreomycetidae</taxon>
        <taxon>Hypocreales</taxon>
        <taxon>Nectriaceae</taxon>
        <taxon>Fusarium</taxon>
    </lineage>
</organism>
<dbReference type="SUPFAM" id="SSF54695">
    <property type="entry name" value="POZ domain"/>
    <property type="match status" value="1"/>
</dbReference>
<evidence type="ECO:0000313" key="3">
    <source>
        <dbReference type="Proteomes" id="UP000266152"/>
    </source>
</evidence>